<evidence type="ECO:0000313" key="4">
    <source>
        <dbReference type="Proteomes" id="UP001139721"/>
    </source>
</evidence>
<organism evidence="3 4">
    <name type="scientific">Legionella maioricensis</name>
    <dbReference type="NCBI Taxonomy" id="2896528"/>
    <lineage>
        <taxon>Bacteria</taxon>
        <taxon>Pseudomonadati</taxon>
        <taxon>Pseudomonadota</taxon>
        <taxon>Gammaproteobacteria</taxon>
        <taxon>Legionellales</taxon>
        <taxon>Legionellaceae</taxon>
        <taxon>Legionella</taxon>
    </lineage>
</organism>
<evidence type="ECO:0000256" key="2">
    <source>
        <dbReference type="SAM" id="Phobius"/>
    </source>
</evidence>
<evidence type="ECO:0000313" key="3">
    <source>
        <dbReference type="EMBL" id="MCL9684804.1"/>
    </source>
</evidence>
<dbReference type="EMBL" id="JAJKBJ010000014">
    <property type="protein sequence ID" value="MCL9684804.1"/>
    <property type="molecule type" value="Genomic_DNA"/>
</dbReference>
<proteinExistence type="predicted"/>
<keyword evidence="2" id="KW-0812">Transmembrane</keyword>
<feature type="region of interest" description="Disordered" evidence="1">
    <location>
        <begin position="774"/>
        <end position="842"/>
    </location>
</feature>
<dbReference type="AlphaFoldDB" id="A0A9X2D1J4"/>
<dbReference type="Proteomes" id="UP001139721">
    <property type="component" value="Unassembled WGS sequence"/>
</dbReference>
<dbReference type="RefSeq" id="WP_250421995.1">
    <property type="nucleotide sequence ID" value="NZ_JAJKBJ010000014.1"/>
</dbReference>
<accession>A0A9X2D1J4</accession>
<gene>
    <name evidence="3" type="ORF">LOX96_11925</name>
</gene>
<feature type="transmembrane region" description="Helical" evidence="2">
    <location>
        <begin position="714"/>
        <end position="735"/>
    </location>
</feature>
<feature type="compositionally biased region" description="Polar residues" evidence="1">
    <location>
        <begin position="823"/>
        <end position="832"/>
    </location>
</feature>
<keyword evidence="2" id="KW-0472">Membrane</keyword>
<feature type="compositionally biased region" description="Basic and acidic residues" evidence="1">
    <location>
        <begin position="774"/>
        <end position="791"/>
    </location>
</feature>
<sequence length="842" mass="91750">MVAPLTTREAQAQAIYMSELAKIALAEAARKGDTLSFDPQGRVLIDITPSVEQINAIMAKIKEKIELPDEIKTLDQAVGKKVTPTTTVSLDINTTPELKRIFDTKLKNALVKIEAGNPRSPQNATAIMEQLGTKPKSSLIALQQEYHFHLALVNRVYEKIAPNLPKAKMEAAHQAAMAEVNQLVMDAYAKALKGAMKNGTLDMAKLNKSLDKARKEILPEAHSIMMKQIVRHTGVILTQEQLKGVTNPDGAKETIKHVAEGTTATPNDVLHLDSELGLATLIAGSENTAHDRLEGKQFAHRQLITHSLKADGSIEANKNPRIQIRTPSPVLKKGLADDNAYINDVATKLVAVKEEYHLTQHLSGDGRKPKAFVYNSYTAINDTLGDINGNLQTQSADHILRGAHRYNVRQLRDNGADPVFCFVQNISVNGFGDTLGYGTGNPLREESTLMTEMALLHTLYDTSTGEEQEKIAKVFDKYKEYLRNPQRPSYFSNSPAGQQAKTMIAELKAEWKNKETPEVASVQDKVINGLKNLMAHNLHFDHEYSKLFQALSVYSEEASIGGCKSGNERAQAINGRIAILDSLSAGKDSPEMREIIEALSALATGGDTVLQSAQALKNAVDAEYNRIGLQSAASIVSLVDQGASAKVEAKNGSVWWWTSRNYAEEQNSAMDNLHQSKAGSMQAHKSLTTMMAEAWDFLPINWWERLKSGPLGTVGGVIAIIIAPIAVVVLSYHAFDNAARTSKTLEIIAMRNESNPDRPKTMNGSYGVMSKLSEGKEHAPRARVAQDEDAHALSQERSAPPGLGIATSLQTTGPGGLFATKVNADTKTQTVNEEVGSDHTPL</sequence>
<protein>
    <submittedName>
        <fullName evidence="3">Uncharacterized protein</fullName>
    </submittedName>
</protein>
<evidence type="ECO:0000256" key="1">
    <source>
        <dbReference type="SAM" id="MobiDB-lite"/>
    </source>
</evidence>
<keyword evidence="2" id="KW-1133">Transmembrane helix</keyword>
<comment type="caution">
    <text evidence="3">The sequence shown here is derived from an EMBL/GenBank/DDBJ whole genome shotgun (WGS) entry which is preliminary data.</text>
</comment>
<reference evidence="3" key="1">
    <citation type="submission" date="2021-11" db="EMBL/GenBank/DDBJ databases">
        <title>Legionella maioricencis sp. nov., a new species isolated from hot water samples in Mallorca.</title>
        <authorList>
            <person name="Crespi S."/>
            <person name="Drasar V."/>
            <person name="Salva-Serra F."/>
            <person name="Jaen-Luchoro D."/>
            <person name="Pineiro-Iglesias B."/>
            <person name="Aliaga F."/>
            <person name="Fernandez-Juarez V."/>
            <person name="Coll G."/>
            <person name="Moore E.R.B."/>
            <person name="Bennasar-Figueras A."/>
        </authorList>
    </citation>
    <scope>NUCLEOTIDE SEQUENCE</scope>
    <source>
        <strain evidence="3">HCPI-6</strain>
    </source>
</reference>
<keyword evidence="4" id="KW-1185">Reference proteome</keyword>
<name>A0A9X2D1J4_9GAMM</name>